<dbReference type="Pfam" id="PF03732">
    <property type="entry name" value="Retrotrans_gag"/>
    <property type="match status" value="1"/>
</dbReference>
<dbReference type="Proteomes" id="UP000515211">
    <property type="component" value="Chromosome 5"/>
</dbReference>
<evidence type="ECO:0000256" key="1">
    <source>
        <dbReference type="SAM" id="MobiDB-lite"/>
    </source>
</evidence>
<evidence type="ECO:0000313" key="3">
    <source>
        <dbReference type="Proteomes" id="UP000515211"/>
    </source>
</evidence>
<feature type="region of interest" description="Disordered" evidence="1">
    <location>
        <begin position="193"/>
        <end position="235"/>
    </location>
</feature>
<name>A0A6P4DES3_ARADU</name>
<dbReference type="KEGG" id="adu:107488729"/>
<proteinExistence type="predicted"/>
<reference evidence="3" key="1">
    <citation type="journal article" date="2016" name="Nat. Genet.">
        <title>The genome sequences of Arachis duranensis and Arachis ipaensis, the diploid ancestors of cultivated peanut.</title>
        <authorList>
            <person name="Bertioli D.J."/>
            <person name="Cannon S.B."/>
            <person name="Froenicke L."/>
            <person name="Huang G."/>
            <person name="Farmer A.D."/>
            <person name="Cannon E.K."/>
            <person name="Liu X."/>
            <person name="Gao D."/>
            <person name="Clevenger J."/>
            <person name="Dash S."/>
            <person name="Ren L."/>
            <person name="Moretzsohn M.C."/>
            <person name="Shirasawa K."/>
            <person name="Huang W."/>
            <person name="Vidigal B."/>
            <person name="Abernathy B."/>
            <person name="Chu Y."/>
            <person name="Niederhuth C.E."/>
            <person name="Umale P."/>
            <person name="Araujo A.C."/>
            <person name="Kozik A."/>
            <person name="Kim K.D."/>
            <person name="Burow M.D."/>
            <person name="Varshney R.K."/>
            <person name="Wang X."/>
            <person name="Zhang X."/>
            <person name="Barkley N."/>
            <person name="Guimaraes P.M."/>
            <person name="Isobe S."/>
            <person name="Guo B."/>
            <person name="Liao B."/>
            <person name="Stalker H.T."/>
            <person name="Schmitz R.J."/>
            <person name="Scheffler B.E."/>
            <person name="Leal-Bertioli S.C."/>
            <person name="Xun X."/>
            <person name="Jackson S.A."/>
            <person name="Michelmore R."/>
            <person name="Ozias-Akins P."/>
        </authorList>
    </citation>
    <scope>NUCLEOTIDE SEQUENCE [LARGE SCALE GENOMIC DNA]</scope>
    <source>
        <strain evidence="3">cv. V14167</strain>
    </source>
</reference>
<dbReference type="InterPro" id="IPR005162">
    <property type="entry name" value="Retrotrans_gag_dom"/>
</dbReference>
<evidence type="ECO:0000259" key="2">
    <source>
        <dbReference type="Pfam" id="PF03732"/>
    </source>
</evidence>
<dbReference type="GeneID" id="107488729"/>
<dbReference type="AlphaFoldDB" id="A0A6P4DES3"/>
<reference evidence="4" key="2">
    <citation type="submission" date="2025-08" db="UniProtKB">
        <authorList>
            <consortium name="RefSeq"/>
        </authorList>
    </citation>
    <scope>IDENTIFICATION</scope>
    <source>
        <tissue evidence="4">Whole plant</tissue>
    </source>
</reference>
<dbReference type="RefSeq" id="XP_015964986.1">
    <property type="nucleotide sequence ID" value="XM_016109500.1"/>
</dbReference>
<evidence type="ECO:0000313" key="4">
    <source>
        <dbReference type="RefSeq" id="XP_015964986.1"/>
    </source>
</evidence>
<keyword evidence="3" id="KW-1185">Reference proteome</keyword>
<protein>
    <submittedName>
        <fullName evidence="4">Uncharacterized protein LOC107488729</fullName>
    </submittedName>
</protein>
<gene>
    <name evidence="4" type="primary">LOC107488729</name>
</gene>
<sequence>MNEQPAVNHAEFMVAIANLANTMEANAAATLQVMQRLGQPAGNGNGNGDNTGGVLMTLATFLKAMERALWAQHVPNNQYVEFAAYQLAGEAQPWWQKYFPESAREAKEMELMQLKQGSMLVADYTNKFEELCRFSRECQGAPESYKSWKCIKYQRWLKNNIMTVVAPLEIRTFSDLVNKARVVEEYAKTWAASKETHGGNTSKGRGKYFHPRGQSFKRGGYAPQGQGCFRKNNQN</sequence>
<organism evidence="3 4">
    <name type="scientific">Arachis duranensis</name>
    <name type="common">Wild peanut</name>
    <dbReference type="NCBI Taxonomy" id="130453"/>
    <lineage>
        <taxon>Eukaryota</taxon>
        <taxon>Viridiplantae</taxon>
        <taxon>Streptophyta</taxon>
        <taxon>Embryophyta</taxon>
        <taxon>Tracheophyta</taxon>
        <taxon>Spermatophyta</taxon>
        <taxon>Magnoliopsida</taxon>
        <taxon>eudicotyledons</taxon>
        <taxon>Gunneridae</taxon>
        <taxon>Pentapetalae</taxon>
        <taxon>rosids</taxon>
        <taxon>fabids</taxon>
        <taxon>Fabales</taxon>
        <taxon>Fabaceae</taxon>
        <taxon>Papilionoideae</taxon>
        <taxon>50 kb inversion clade</taxon>
        <taxon>dalbergioids sensu lato</taxon>
        <taxon>Dalbergieae</taxon>
        <taxon>Pterocarpus clade</taxon>
        <taxon>Arachis</taxon>
    </lineage>
</organism>
<feature type="domain" description="Retrotransposon gag" evidence="2">
    <location>
        <begin position="97"/>
        <end position="140"/>
    </location>
</feature>
<accession>A0A6P4DES3</accession>